<evidence type="ECO:0000313" key="1">
    <source>
        <dbReference type="EMBL" id="AZI45198.1"/>
    </source>
</evidence>
<keyword evidence="2" id="KW-1185">Reference proteome</keyword>
<evidence type="ECO:0000313" key="2">
    <source>
        <dbReference type="Proteomes" id="UP000276417"/>
    </source>
</evidence>
<dbReference type="EMBL" id="CP034187">
    <property type="protein sequence ID" value="AZI45198.1"/>
    <property type="molecule type" value="Genomic_DNA"/>
</dbReference>
<proteinExistence type="predicted"/>
<name>A0A3G8YIU4_9DEIO</name>
<reference evidence="1 2" key="1">
    <citation type="submission" date="2018-11" db="EMBL/GenBank/DDBJ databases">
        <title>Deinococcus shelandsis sp. nov., isolated from South Shetland Islands soil of Antarctica.</title>
        <authorList>
            <person name="Tian J."/>
        </authorList>
    </citation>
    <scope>NUCLEOTIDE SEQUENCE [LARGE SCALE GENOMIC DNA]</scope>
    <source>
        <strain evidence="1 2">S14-83T</strain>
        <plasmid evidence="1 2">unnamed3</plasmid>
    </source>
</reference>
<dbReference type="Proteomes" id="UP000276417">
    <property type="component" value="Plasmid unnamed3"/>
</dbReference>
<dbReference type="KEGG" id="dph:EHF33_20000"/>
<dbReference type="RefSeq" id="WP_124875570.1">
    <property type="nucleotide sequence ID" value="NZ_CP034187.1"/>
</dbReference>
<dbReference type="AlphaFoldDB" id="A0A3G8YIU4"/>
<organism evidence="1 2">
    <name type="scientific">Deinococcus psychrotolerans</name>
    <dbReference type="NCBI Taxonomy" id="2489213"/>
    <lineage>
        <taxon>Bacteria</taxon>
        <taxon>Thermotogati</taxon>
        <taxon>Deinococcota</taxon>
        <taxon>Deinococci</taxon>
        <taxon>Deinococcales</taxon>
        <taxon>Deinococcaceae</taxon>
        <taxon>Deinococcus</taxon>
    </lineage>
</organism>
<geneLocation type="plasmid" evidence="1 2">
    <name>unnamed3</name>
</geneLocation>
<gene>
    <name evidence="1" type="ORF">EHF33_20000</name>
</gene>
<keyword evidence="1" id="KW-0614">Plasmid</keyword>
<accession>A0A3G8YIU4</accession>
<sequence length="520" mass="59126">MRKVDSSRFNDRPFDTQIFFSPNSHQLLFWNFATSSQEVAAVELIGLTDDLDDLSLYAPAQGEALYLHSQAWDMTGQPRIALWWKAVDDITNSSGIIEIRNSLNGLVLWQIQGDALEPKIYTPSPGNHEVQLHLYGDTVRLLDSFGLYQIHRSGYQTFQAYDDTRNLRLRSLSGEVCDVENTPYSAYESADGRFFFDPPDGCIYDMEAESPPETLLPNIYVPALRRQGLWPHYGLWLPERQRYVQDLEGQPLMYMTPQHVVNDLMAEGLLVEPIEVRPLPVTPPDQQAAGIVPKWLLGDQMPKPPICSERGALLTDLSALRSALIERGWVIEAGLCLRTAVDLPTATVVAEVLQRPEGTCVMMTAWRGLWPVRWEVWLSTSVIENAVWQIEEALAQGQDRLLQIPPERYSSQPHTSAVFTSTNDELQVLTGSEDREQAALAEVVLWIRFQHLSTVLTALQPPPEPDWNLFRMFWIEGQLPSWVVRPVWRSLPDWVQQELVEDLSAEFEVDQEWAAWCGTA</sequence>
<protein>
    <submittedName>
        <fullName evidence="1">Uncharacterized protein</fullName>
    </submittedName>
</protein>